<evidence type="ECO:0000256" key="8">
    <source>
        <dbReference type="SAM" id="SignalP"/>
    </source>
</evidence>
<accession>A0ABS8CUG9</accession>
<sequence>MRKNKRIIAIFLSLMMLISSGVFVNNAHAAQAKPTVYAHSYTVMDANSGEIIISEQENKRIYPASTIKLLTAIVAIENCSLYKRITVKKSTLNKVDVETTTAGLKPGYAYTLEELLNMLLVYSAGDAAEIIAESVGGTRENFVEMMNIRAKELGMNDSYFDNPVGMDWHKNANIYSTSSDIAKLTRYAMTNDTIRAIVKKPQYVIKNYYKGKSKTLYASNNFLRNYSYSKNLFTIIGSKTGTSDKAGYALSATARDSSGREVICAFFGKSTRMQMFQDINTLLTYTFNNYKNILEKSFYDIRYSSKKIIINKYLANGVLTMTSSGKFSGSTQVSKKEFVTTTNKALKTSYVVNGGTAKITLLDVAKIFKDYNSKEYSQEIKNKYKNRFKNLNSTDFNNMVHLYELNILPHDYGYNANAKISRQEMVLMLNNMPQRVQSLKTFSIFTVNRIRHTSTIITGKGLKNARVKASVNGKQIGKTVTVDSYGKYKIKIPKQKKEVKVVVTISKTGYKSKSKTIIVK</sequence>
<dbReference type="RefSeq" id="WP_226914160.1">
    <property type="nucleotide sequence ID" value="NZ_BAABXU010000001.1"/>
</dbReference>
<dbReference type="PRINTS" id="PR00725">
    <property type="entry name" value="DADACBPTASE1"/>
</dbReference>
<dbReference type="InterPro" id="IPR012338">
    <property type="entry name" value="Beta-lactam/transpept-like"/>
</dbReference>
<evidence type="ECO:0000256" key="5">
    <source>
        <dbReference type="ARBA" id="ARBA00022984"/>
    </source>
</evidence>
<keyword evidence="2 8" id="KW-0732">Signal</keyword>
<evidence type="ECO:0000256" key="3">
    <source>
        <dbReference type="ARBA" id="ARBA00022801"/>
    </source>
</evidence>
<reference evidence="11 12" key="1">
    <citation type="submission" date="2021-10" db="EMBL/GenBank/DDBJ databases">
        <title>Collection of gut derived symbiotic bacterial strains cultured from healthy donors.</title>
        <authorList>
            <person name="Lin H."/>
            <person name="Littmann E."/>
            <person name="Claire K."/>
            <person name="Pamer E."/>
        </authorList>
    </citation>
    <scope>NUCLEOTIDE SEQUENCE [LARGE SCALE GENOMIC DNA]</scope>
    <source>
        <strain evidence="11 12">MSK.17.68</strain>
    </source>
</reference>
<dbReference type="SUPFAM" id="SSF56601">
    <property type="entry name" value="beta-lactamase/transpeptidase-like"/>
    <property type="match status" value="1"/>
</dbReference>
<dbReference type="PANTHER" id="PTHR21581:SF6">
    <property type="entry name" value="TRAFFICKING PROTEIN PARTICLE COMPLEX SUBUNIT 12"/>
    <property type="match status" value="1"/>
</dbReference>
<feature type="domain" description="Bacterial Ig" evidence="10">
    <location>
        <begin position="447"/>
        <end position="519"/>
    </location>
</feature>
<gene>
    <name evidence="11" type="ORF">LIP50_02740</name>
</gene>
<evidence type="ECO:0000313" key="11">
    <source>
        <dbReference type="EMBL" id="MCB5445113.1"/>
    </source>
</evidence>
<proteinExistence type="inferred from homology"/>
<keyword evidence="3" id="KW-0378">Hydrolase</keyword>
<dbReference type="Gene3D" id="2.60.40.1120">
    <property type="entry name" value="Carboxypeptidase-like, regulatory domain"/>
    <property type="match status" value="1"/>
</dbReference>
<evidence type="ECO:0000256" key="2">
    <source>
        <dbReference type="ARBA" id="ARBA00022729"/>
    </source>
</evidence>
<feature type="domain" description="Peptidase S11 D-alanyl-D-alanine carboxypeptidase A N-terminal" evidence="9">
    <location>
        <begin position="30"/>
        <end position="269"/>
    </location>
</feature>
<dbReference type="PANTHER" id="PTHR21581">
    <property type="entry name" value="D-ALANYL-D-ALANINE CARBOXYPEPTIDASE"/>
    <property type="match status" value="1"/>
</dbReference>
<dbReference type="InterPro" id="IPR018044">
    <property type="entry name" value="Peptidase_S11"/>
</dbReference>
<protein>
    <submittedName>
        <fullName evidence="11">Ig-like domain-containing protein</fullName>
    </submittedName>
</protein>
<evidence type="ECO:0000259" key="10">
    <source>
        <dbReference type="Pfam" id="PF17936"/>
    </source>
</evidence>
<dbReference type="InterPro" id="IPR001967">
    <property type="entry name" value="Peptidase_S11_N"/>
</dbReference>
<evidence type="ECO:0000313" key="12">
    <source>
        <dbReference type="Proteomes" id="UP001299409"/>
    </source>
</evidence>
<evidence type="ECO:0000259" key="9">
    <source>
        <dbReference type="Pfam" id="PF00768"/>
    </source>
</evidence>
<dbReference type="InterPro" id="IPR041498">
    <property type="entry name" value="Big_6"/>
</dbReference>
<evidence type="ECO:0000256" key="1">
    <source>
        <dbReference type="ARBA" id="ARBA00007164"/>
    </source>
</evidence>
<name>A0ABS8CUG9_9FIRM</name>
<keyword evidence="6" id="KW-0961">Cell wall biogenesis/degradation</keyword>
<organism evidence="11 12">
    <name type="scientific">Intestinibacter bartlettii</name>
    <dbReference type="NCBI Taxonomy" id="261299"/>
    <lineage>
        <taxon>Bacteria</taxon>
        <taxon>Bacillati</taxon>
        <taxon>Bacillota</taxon>
        <taxon>Clostridia</taxon>
        <taxon>Peptostreptococcales</taxon>
        <taxon>Peptostreptococcaceae</taxon>
        <taxon>Intestinibacter</taxon>
    </lineage>
</organism>
<dbReference type="Proteomes" id="UP001299409">
    <property type="component" value="Unassembled WGS sequence"/>
</dbReference>
<comment type="caution">
    <text evidence="11">The sequence shown here is derived from an EMBL/GenBank/DDBJ whole genome shotgun (WGS) entry which is preliminary data.</text>
</comment>
<dbReference type="Pfam" id="PF00768">
    <property type="entry name" value="Peptidase_S11"/>
    <property type="match status" value="1"/>
</dbReference>
<dbReference type="Pfam" id="PF17936">
    <property type="entry name" value="Big_6"/>
    <property type="match status" value="1"/>
</dbReference>
<keyword evidence="5" id="KW-0573">Peptidoglycan synthesis</keyword>
<feature type="signal peptide" evidence="8">
    <location>
        <begin position="1"/>
        <end position="24"/>
    </location>
</feature>
<evidence type="ECO:0000256" key="7">
    <source>
        <dbReference type="RuleBase" id="RU004016"/>
    </source>
</evidence>
<keyword evidence="4" id="KW-0133">Cell shape</keyword>
<dbReference type="EMBL" id="JAJBMB010000002">
    <property type="protein sequence ID" value="MCB5445113.1"/>
    <property type="molecule type" value="Genomic_DNA"/>
</dbReference>
<evidence type="ECO:0000256" key="6">
    <source>
        <dbReference type="ARBA" id="ARBA00023316"/>
    </source>
</evidence>
<feature type="chain" id="PRO_5047449263" evidence="8">
    <location>
        <begin position="25"/>
        <end position="520"/>
    </location>
</feature>
<comment type="similarity">
    <text evidence="1 7">Belongs to the peptidase S11 family.</text>
</comment>
<keyword evidence="12" id="KW-1185">Reference proteome</keyword>
<dbReference type="Gene3D" id="3.40.710.10">
    <property type="entry name" value="DD-peptidase/beta-lactamase superfamily"/>
    <property type="match status" value="1"/>
</dbReference>
<evidence type="ECO:0000256" key="4">
    <source>
        <dbReference type="ARBA" id="ARBA00022960"/>
    </source>
</evidence>